<dbReference type="GO" id="GO:0003941">
    <property type="term" value="F:L-serine ammonia-lyase activity"/>
    <property type="evidence" value="ECO:0007669"/>
    <property type="project" value="UniProtKB-EC"/>
</dbReference>
<dbReference type="InterPro" id="IPR050147">
    <property type="entry name" value="Ser/Thr_Dehydratase"/>
</dbReference>
<dbReference type="CDD" id="cd01562">
    <property type="entry name" value="Thr-dehyd"/>
    <property type="match status" value="1"/>
</dbReference>
<comment type="cofactor">
    <cofactor evidence="1">
        <name>pyridoxal 5'-phosphate</name>
        <dbReference type="ChEBI" id="CHEBI:597326"/>
    </cofactor>
</comment>
<comment type="similarity">
    <text evidence="2">Belongs to the serine/threonine dehydratase family.</text>
</comment>
<dbReference type="Pfam" id="PF00291">
    <property type="entry name" value="PALP"/>
    <property type="match status" value="1"/>
</dbReference>
<evidence type="ECO:0000313" key="7">
    <source>
        <dbReference type="EMBL" id="HFX13452.1"/>
    </source>
</evidence>
<dbReference type="SUPFAM" id="SSF53686">
    <property type="entry name" value="Tryptophan synthase beta subunit-like PLP-dependent enzymes"/>
    <property type="match status" value="1"/>
</dbReference>
<dbReference type="FunFam" id="3.40.50.1100:FF:000007">
    <property type="entry name" value="L-threonine dehydratase catabolic TdcB"/>
    <property type="match status" value="1"/>
</dbReference>
<keyword evidence="3" id="KW-0663">Pyridoxal phosphate</keyword>
<dbReference type="NCBIfam" id="TIGR01127">
    <property type="entry name" value="ilvA_1Cterm"/>
    <property type="match status" value="1"/>
</dbReference>
<dbReference type="Gene3D" id="3.40.50.1100">
    <property type="match status" value="2"/>
</dbReference>
<evidence type="ECO:0000256" key="2">
    <source>
        <dbReference type="ARBA" id="ARBA00010869"/>
    </source>
</evidence>
<dbReference type="FunFam" id="3.40.50.1100:FF:000005">
    <property type="entry name" value="Threonine dehydratase catabolic"/>
    <property type="match status" value="1"/>
</dbReference>
<evidence type="ECO:0000256" key="3">
    <source>
        <dbReference type="ARBA" id="ARBA00022898"/>
    </source>
</evidence>
<sequence>MIGLKDVETSRMRILPYIHKTPLTYSQSFSDLTGKDIYLKFENLQKTGSFKIRGAMNYISQLKDKKINGIVTASAGNHAQGVAYAGKLFNIKTIIVMPENTPLIKIITTKSYGAYVILHGKIYDESYSYAKSIAEAEKIEFIPAFDDEKIIAGQGTIGLEILEDLEDIDAVIVPVGGGGLSAGICIAIKEKNPKIKVYGVQSIAFPYFYEKFKNTKIENKPSQTIAEGIAVKKTGEITYSILEKYLDDVFVVDEEKIAQAILLFLERAKTLVEGAGATTLAVLLEYGNFIPEKKIVLILSGGNIDVTLLSKIIEYGLIETGRLVHMIVKLPDLPGHLSRVINVISEEKANIITIHQDPSLPLFPKIESTVEFTLETKNPDQIRRIFDKIRGIGYDVEILEKGGLKKSE</sequence>
<feature type="domain" description="ACT" evidence="6">
    <location>
        <begin position="325"/>
        <end position="401"/>
    </location>
</feature>
<gene>
    <name evidence="7" type="ORF">ENW00_04720</name>
</gene>
<dbReference type="GO" id="GO:0006565">
    <property type="term" value="P:L-serine catabolic process"/>
    <property type="evidence" value="ECO:0007669"/>
    <property type="project" value="TreeGrafter"/>
</dbReference>
<dbReference type="GO" id="GO:0009097">
    <property type="term" value="P:isoleucine biosynthetic process"/>
    <property type="evidence" value="ECO:0007669"/>
    <property type="project" value="TreeGrafter"/>
</dbReference>
<dbReference type="InterPro" id="IPR001926">
    <property type="entry name" value="TrpB-like_PALP"/>
</dbReference>
<dbReference type="AlphaFoldDB" id="A0A7C3MNU7"/>
<dbReference type="PROSITE" id="PS00165">
    <property type="entry name" value="DEHYDRATASE_SER_THR"/>
    <property type="match status" value="1"/>
</dbReference>
<dbReference type="GO" id="GO:0030170">
    <property type="term" value="F:pyridoxal phosphate binding"/>
    <property type="evidence" value="ECO:0007669"/>
    <property type="project" value="InterPro"/>
</dbReference>
<dbReference type="EC" id="4.3.1.19" evidence="7"/>
<reference evidence="7" key="1">
    <citation type="journal article" date="2020" name="mSystems">
        <title>Genome- and Community-Level Interaction Insights into Carbon Utilization and Element Cycling Functions of Hydrothermarchaeota in Hydrothermal Sediment.</title>
        <authorList>
            <person name="Zhou Z."/>
            <person name="Liu Y."/>
            <person name="Xu W."/>
            <person name="Pan J."/>
            <person name="Luo Z.H."/>
            <person name="Li M."/>
        </authorList>
    </citation>
    <scope>NUCLEOTIDE SEQUENCE [LARGE SCALE GENOMIC DNA]</scope>
    <source>
        <strain evidence="7">SpSt-81</strain>
    </source>
</reference>
<dbReference type="PROSITE" id="PS51671">
    <property type="entry name" value="ACT"/>
    <property type="match status" value="1"/>
</dbReference>
<evidence type="ECO:0000256" key="5">
    <source>
        <dbReference type="ARBA" id="ARBA00049406"/>
    </source>
</evidence>
<dbReference type="Pfam" id="PF13291">
    <property type="entry name" value="ACT_4"/>
    <property type="match status" value="1"/>
</dbReference>
<dbReference type="InterPro" id="IPR036052">
    <property type="entry name" value="TrpB-like_PALP_sf"/>
</dbReference>
<comment type="catalytic activity">
    <reaction evidence="5">
        <text>L-serine = pyruvate + NH4(+)</text>
        <dbReference type="Rhea" id="RHEA:19169"/>
        <dbReference type="ChEBI" id="CHEBI:15361"/>
        <dbReference type="ChEBI" id="CHEBI:28938"/>
        <dbReference type="ChEBI" id="CHEBI:33384"/>
        <dbReference type="EC" id="4.3.1.17"/>
    </reaction>
</comment>
<proteinExistence type="inferred from homology"/>
<evidence type="ECO:0000259" key="6">
    <source>
        <dbReference type="PROSITE" id="PS51671"/>
    </source>
</evidence>
<organism evidence="7">
    <name type="scientific">Dictyoglomus thermophilum</name>
    <dbReference type="NCBI Taxonomy" id="14"/>
    <lineage>
        <taxon>Bacteria</taxon>
        <taxon>Pseudomonadati</taxon>
        <taxon>Dictyoglomota</taxon>
        <taxon>Dictyoglomia</taxon>
        <taxon>Dictyoglomales</taxon>
        <taxon>Dictyoglomaceae</taxon>
        <taxon>Dictyoglomus</taxon>
    </lineage>
</organism>
<dbReference type="EMBL" id="DTIN01000014">
    <property type="protein sequence ID" value="HFX13452.1"/>
    <property type="molecule type" value="Genomic_DNA"/>
</dbReference>
<dbReference type="GO" id="GO:0004794">
    <property type="term" value="F:threonine deaminase activity"/>
    <property type="evidence" value="ECO:0007669"/>
    <property type="project" value="UniProtKB-EC"/>
</dbReference>
<dbReference type="InterPro" id="IPR005789">
    <property type="entry name" value="Thr_deHydtase_catblc"/>
</dbReference>
<keyword evidence="4 7" id="KW-0456">Lyase</keyword>
<dbReference type="InterPro" id="IPR044561">
    <property type="entry name" value="ACT_ThrD-II-like"/>
</dbReference>
<dbReference type="InterPro" id="IPR002912">
    <property type="entry name" value="ACT_dom"/>
</dbReference>
<name>A0A7C3MNU7_DICTH</name>
<dbReference type="PANTHER" id="PTHR48078">
    <property type="entry name" value="THREONINE DEHYDRATASE, MITOCHONDRIAL-RELATED"/>
    <property type="match status" value="1"/>
</dbReference>
<dbReference type="CDD" id="cd04886">
    <property type="entry name" value="ACT_ThrD-II-like"/>
    <property type="match status" value="1"/>
</dbReference>
<protein>
    <submittedName>
        <fullName evidence="7">Threonine ammonia-lyase</fullName>
        <ecNumber evidence="7">4.3.1.19</ecNumber>
    </submittedName>
</protein>
<accession>A0A7C3MNU7</accession>
<evidence type="ECO:0000256" key="4">
    <source>
        <dbReference type="ARBA" id="ARBA00023239"/>
    </source>
</evidence>
<dbReference type="Gene3D" id="3.30.70.260">
    <property type="match status" value="1"/>
</dbReference>
<dbReference type="PANTHER" id="PTHR48078:SF6">
    <property type="entry name" value="L-THREONINE DEHYDRATASE CATABOLIC TDCB"/>
    <property type="match status" value="1"/>
</dbReference>
<comment type="caution">
    <text evidence="7">The sequence shown here is derived from an EMBL/GenBank/DDBJ whole genome shotgun (WGS) entry which is preliminary data.</text>
</comment>
<dbReference type="InterPro" id="IPR000634">
    <property type="entry name" value="Ser/Thr_deHydtase_PyrdxlP-BS"/>
</dbReference>
<evidence type="ECO:0000256" key="1">
    <source>
        <dbReference type="ARBA" id="ARBA00001933"/>
    </source>
</evidence>
<dbReference type="GO" id="GO:0006567">
    <property type="term" value="P:L-threonine catabolic process"/>
    <property type="evidence" value="ECO:0007669"/>
    <property type="project" value="InterPro"/>
</dbReference>